<gene>
    <name evidence="2" type="ORF">MGN01_21020</name>
</gene>
<keyword evidence="1" id="KW-0472">Membrane</keyword>
<dbReference type="AlphaFoldDB" id="A0A512JJX2"/>
<sequence length="72" mass="8160">MVGTAMPNDRRDLQLQACYRFSDAEAYTRLGQVGDFFGGVLNPLLTFLTFIGVLATIFLQREELKETREEVS</sequence>
<feature type="transmembrane region" description="Helical" evidence="1">
    <location>
        <begin position="36"/>
        <end position="59"/>
    </location>
</feature>
<dbReference type="Proteomes" id="UP000321750">
    <property type="component" value="Unassembled WGS sequence"/>
</dbReference>
<keyword evidence="1" id="KW-0812">Transmembrane</keyword>
<organism evidence="2 3">
    <name type="scientific">Methylobacterium gnaphalii</name>
    <dbReference type="NCBI Taxonomy" id="1010610"/>
    <lineage>
        <taxon>Bacteria</taxon>
        <taxon>Pseudomonadati</taxon>
        <taxon>Pseudomonadota</taxon>
        <taxon>Alphaproteobacteria</taxon>
        <taxon>Hyphomicrobiales</taxon>
        <taxon>Methylobacteriaceae</taxon>
        <taxon>Methylobacterium</taxon>
    </lineage>
</organism>
<dbReference type="EMBL" id="BJZV01000009">
    <property type="protein sequence ID" value="GEP10257.1"/>
    <property type="molecule type" value="Genomic_DNA"/>
</dbReference>
<accession>A0A512JJX2</accession>
<keyword evidence="3" id="KW-1185">Reference proteome</keyword>
<evidence type="ECO:0000313" key="3">
    <source>
        <dbReference type="Proteomes" id="UP000321750"/>
    </source>
</evidence>
<keyword evidence="1" id="KW-1133">Transmembrane helix</keyword>
<reference evidence="2 3" key="1">
    <citation type="submission" date="2019-07" db="EMBL/GenBank/DDBJ databases">
        <title>Whole genome shotgun sequence of Methylobacterium gnaphalii NBRC 107716.</title>
        <authorList>
            <person name="Hosoyama A."/>
            <person name="Uohara A."/>
            <person name="Ohji S."/>
            <person name="Ichikawa N."/>
        </authorList>
    </citation>
    <scope>NUCLEOTIDE SEQUENCE [LARGE SCALE GENOMIC DNA]</scope>
    <source>
        <strain evidence="2 3">NBRC 107716</strain>
    </source>
</reference>
<comment type="caution">
    <text evidence="2">The sequence shown here is derived from an EMBL/GenBank/DDBJ whole genome shotgun (WGS) entry which is preliminary data.</text>
</comment>
<name>A0A512JJX2_9HYPH</name>
<proteinExistence type="predicted"/>
<evidence type="ECO:0000313" key="2">
    <source>
        <dbReference type="EMBL" id="GEP10257.1"/>
    </source>
</evidence>
<protein>
    <submittedName>
        <fullName evidence="2">Uncharacterized protein</fullName>
    </submittedName>
</protein>
<evidence type="ECO:0000256" key="1">
    <source>
        <dbReference type="SAM" id="Phobius"/>
    </source>
</evidence>